<dbReference type="InterPro" id="IPR002401">
    <property type="entry name" value="Cyt_P450_E_grp-I"/>
</dbReference>
<feature type="transmembrane region" description="Helical" evidence="7">
    <location>
        <begin position="12"/>
        <end position="36"/>
    </location>
</feature>
<dbReference type="PANTHER" id="PTHR24296">
    <property type="entry name" value="CYTOCHROME P450"/>
    <property type="match status" value="1"/>
</dbReference>
<evidence type="ECO:0000313" key="8">
    <source>
        <dbReference type="EMBL" id="WOL03189.1"/>
    </source>
</evidence>
<evidence type="ECO:0000256" key="7">
    <source>
        <dbReference type="SAM" id="Phobius"/>
    </source>
</evidence>
<dbReference type="PRINTS" id="PR00463">
    <property type="entry name" value="EP450I"/>
</dbReference>
<dbReference type="Proteomes" id="UP001327560">
    <property type="component" value="Chromosome 4"/>
</dbReference>
<feature type="binding site" description="axial binding residue" evidence="5">
    <location>
        <position position="478"/>
    </location>
    <ligand>
        <name>heme</name>
        <dbReference type="ChEBI" id="CHEBI:30413"/>
    </ligand>
    <ligandPart>
        <name>Fe</name>
        <dbReference type="ChEBI" id="CHEBI:18248"/>
    </ligandPart>
</feature>
<keyword evidence="9" id="KW-1185">Reference proteome</keyword>
<keyword evidence="7" id="KW-1133">Transmembrane helix</keyword>
<dbReference type="GO" id="GO:0005506">
    <property type="term" value="F:iron ion binding"/>
    <property type="evidence" value="ECO:0007669"/>
    <property type="project" value="InterPro"/>
</dbReference>
<dbReference type="AlphaFoldDB" id="A0AAQ3K7H0"/>
<keyword evidence="5 6" id="KW-0349">Heme</keyword>
<evidence type="ECO:0000256" key="6">
    <source>
        <dbReference type="RuleBase" id="RU000461"/>
    </source>
</evidence>
<dbReference type="PRINTS" id="PR00385">
    <property type="entry name" value="P450"/>
</dbReference>
<keyword evidence="3 6" id="KW-0560">Oxidoreductase</keyword>
<dbReference type="CDD" id="cd11064">
    <property type="entry name" value="CYP86A"/>
    <property type="match status" value="1"/>
</dbReference>
<evidence type="ECO:0000256" key="3">
    <source>
        <dbReference type="ARBA" id="ARBA00023002"/>
    </source>
</evidence>
<keyword evidence="2 5" id="KW-0479">Metal-binding</keyword>
<proteinExistence type="inferred from homology"/>
<dbReference type="InterPro" id="IPR036396">
    <property type="entry name" value="Cyt_P450_sf"/>
</dbReference>
<organism evidence="8 9">
    <name type="scientific">Canna indica</name>
    <name type="common">Indian-shot</name>
    <dbReference type="NCBI Taxonomy" id="4628"/>
    <lineage>
        <taxon>Eukaryota</taxon>
        <taxon>Viridiplantae</taxon>
        <taxon>Streptophyta</taxon>
        <taxon>Embryophyta</taxon>
        <taxon>Tracheophyta</taxon>
        <taxon>Spermatophyta</taxon>
        <taxon>Magnoliopsida</taxon>
        <taxon>Liliopsida</taxon>
        <taxon>Zingiberales</taxon>
        <taxon>Cannaceae</taxon>
        <taxon>Canna</taxon>
    </lineage>
</organism>
<dbReference type="GO" id="GO:0004497">
    <property type="term" value="F:monooxygenase activity"/>
    <property type="evidence" value="ECO:0007669"/>
    <property type="project" value="UniProtKB-KW"/>
</dbReference>
<comment type="similarity">
    <text evidence="1 6">Belongs to the cytochrome P450 family.</text>
</comment>
<dbReference type="PROSITE" id="PS00086">
    <property type="entry name" value="CYTOCHROME_P450"/>
    <property type="match status" value="1"/>
</dbReference>
<protein>
    <submittedName>
        <fullName evidence="8">Cytochrome P450</fullName>
    </submittedName>
</protein>
<evidence type="ECO:0000256" key="4">
    <source>
        <dbReference type="ARBA" id="ARBA00023004"/>
    </source>
</evidence>
<dbReference type="EMBL" id="CP136893">
    <property type="protein sequence ID" value="WOL03189.1"/>
    <property type="molecule type" value="Genomic_DNA"/>
</dbReference>
<evidence type="ECO:0000256" key="2">
    <source>
        <dbReference type="ARBA" id="ARBA00022723"/>
    </source>
</evidence>
<evidence type="ECO:0000313" key="9">
    <source>
        <dbReference type="Proteomes" id="UP001327560"/>
    </source>
</evidence>
<evidence type="ECO:0000256" key="1">
    <source>
        <dbReference type="ARBA" id="ARBA00010617"/>
    </source>
</evidence>
<keyword evidence="6" id="KW-0503">Monooxygenase</keyword>
<dbReference type="InterPro" id="IPR001128">
    <property type="entry name" value="Cyt_P450"/>
</dbReference>
<gene>
    <name evidence="8" type="ORF">Cni_G11909</name>
</gene>
<dbReference type="InterPro" id="IPR017972">
    <property type="entry name" value="Cyt_P450_CS"/>
</dbReference>
<reference evidence="8 9" key="1">
    <citation type="submission" date="2023-10" db="EMBL/GenBank/DDBJ databases">
        <title>Chromosome-scale genome assembly provides insights into flower coloration mechanisms of Canna indica.</title>
        <authorList>
            <person name="Li C."/>
        </authorList>
    </citation>
    <scope>NUCLEOTIDE SEQUENCE [LARGE SCALE GENOMIC DNA]</scope>
    <source>
        <tissue evidence="8">Flower</tissue>
    </source>
</reference>
<dbReference type="Pfam" id="PF00067">
    <property type="entry name" value="p450"/>
    <property type="match status" value="1"/>
</dbReference>
<sequence>MLTCTAVIMDILLSLPSLLLLFVISISSLLLFFVLLSQIWSKDLSSYPPGLEPYPFIGHLPQFLKNRHRIVDWQTECLAASPTNTFVIFRTGGVGHVITANPANVEHMLRSNSDNYIKGDRVISVLHDFLGDGIFSSDGDTWRVQRKTASFEFNTKSLRSFVVRCVQQEVLHRLLPLLRRASLDRSVVDLQDVLERFAFDNICKVAFNHDPACLAQDVEGGDARDNFSTGFAAAFIDASVISSGRFRYAVHRFWMIKKLFGVGSERRLKEAIATVHNAAMQIIRSKKKERRASSSSSSSVPQAEDLLSRFVANEDHSEEFLRDIVINFMLAGKDTTSSALTWFFWLLSSRPEVEAKILDEIRSIRAQNPNGAAAAFDFEELREMHYLQAAITESMRLYPPVPFSSLTCLSDDVLPDGTAVKKGWFVSYTPYAMARMEAVWGVDCGEYKPERWLEAGTGAFRPESPFKYPVFHGGPRMCLGKEMAYIQMKSVAACVLEKFAVEVSEKAASPEKMVSLTLRMEGGLPVLLRPRESRV</sequence>
<name>A0AAQ3K7H0_9LILI</name>
<keyword evidence="7" id="KW-0472">Membrane</keyword>
<dbReference type="Gene3D" id="1.10.630.10">
    <property type="entry name" value="Cytochrome P450"/>
    <property type="match status" value="1"/>
</dbReference>
<keyword evidence="7" id="KW-0812">Transmembrane</keyword>
<dbReference type="GO" id="GO:0016705">
    <property type="term" value="F:oxidoreductase activity, acting on paired donors, with incorporation or reduction of molecular oxygen"/>
    <property type="evidence" value="ECO:0007669"/>
    <property type="project" value="InterPro"/>
</dbReference>
<dbReference type="GO" id="GO:0020037">
    <property type="term" value="F:heme binding"/>
    <property type="evidence" value="ECO:0007669"/>
    <property type="project" value="InterPro"/>
</dbReference>
<comment type="cofactor">
    <cofactor evidence="5">
        <name>heme</name>
        <dbReference type="ChEBI" id="CHEBI:30413"/>
    </cofactor>
</comment>
<dbReference type="GO" id="GO:0006629">
    <property type="term" value="P:lipid metabolic process"/>
    <property type="evidence" value="ECO:0007669"/>
    <property type="project" value="UniProtKB-ARBA"/>
</dbReference>
<accession>A0AAQ3K7H0</accession>
<keyword evidence="4 5" id="KW-0408">Iron</keyword>
<evidence type="ECO:0000256" key="5">
    <source>
        <dbReference type="PIRSR" id="PIRSR602401-1"/>
    </source>
</evidence>
<dbReference type="SUPFAM" id="SSF48264">
    <property type="entry name" value="Cytochrome P450"/>
    <property type="match status" value="1"/>
</dbReference>